<evidence type="ECO:0000256" key="7">
    <source>
        <dbReference type="SAM" id="Phobius"/>
    </source>
</evidence>
<feature type="transmembrane region" description="Helical" evidence="7">
    <location>
        <begin position="244"/>
        <end position="266"/>
    </location>
</feature>
<gene>
    <name evidence="9" type="ORF">G1H10_03015</name>
</gene>
<feature type="region of interest" description="Disordered" evidence="6">
    <location>
        <begin position="39"/>
        <end position="72"/>
    </location>
</feature>
<dbReference type="GO" id="GO:0005886">
    <property type="term" value="C:plasma membrane"/>
    <property type="evidence" value="ECO:0007669"/>
    <property type="project" value="UniProtKB-SubCell"/>
</dbReference>
<evidence type="ECO:0000313" key="9">
    <source>
        <dbReference type="EMBL" id="NED99133.1"/>
    </source>
</evidence>
<dbReference type="AlphaFoldDB" id="A0A6L9S3C6"/>
<protein>
    <recommendedName>
        <fullName evidence="8">Type II secretion system protein GspF domain-containing protein</fullName>
    </recommendedName>
</protein>
<keyword evidence="5 7" id="KW-0472">Membrane</keyword>
<evidence type="ECO:0000256" key="1">
    <source>
        <dbReference type="ARBA" id="ARBA00004651"/>
    </source>
</evidence>
<keyword evidence="2" id="KW-1003">Cell membrane</keyword>
<evidence type="ECO:0000313" key="10">
    <source>
        <dbReference type="Proteomes" id="UP000475214"/>
    </source>
</evidence>
<keyword evidence="10" id="KW-1185">Reference proteome</keyword>
<dbReference type="PANTHER" id="PTHR35007">
    <property type="entry name" value="INTEGRAL MEMBRANE PROTEIN-RELATED"/>
    <property type="match status" value="1"/>
</dbReference>
<dbReference type="RefSeq" id="WP_163732497.1">
    <property type="nucleotide sequence ID" value="NZ_JAAGOA010000002.1"/>
</dbReference>
<name>A0A6L9S3C6_9ACTN</name>
<comment type="caution">
    <text evidence="9">The sequence shown here is derived from an EMBL/GenBank/DDBJ whole genome shotgun (WGS) entry which is preliminary data.</text>
</comment>
<dbReference type="PANTHER" id="PTHR35007:SF3">
    <property type="entry name" value="POSSIBLE CONSERVED ALANINE RICH MEMBRANE PROTEIN"/>
    <property type="match status" value="1"/>
</dbReference>
<dbReference type="Proteomes" id="UP000475214">
    <property type="component" value="Unassembled WGS sequence"/>
</dbReference>
<evidence type="ECO:0000256" key="2">
    <source>
        <dbReference type="ARBA" id="ARBA00022475"/>
    </source>
</evidence>
<evidence type="ECO:0000256" key="6">
    <source>
        <dbReference type="SAM" id="MobiDB-lite"/>
    </source>
</evidence>
<accession>A0A6L9S3C6</accession>
<dbReference type="InterPro" id="IPR018076">
    <property type="entry name" value="T2SS_GspF_dom"/>
</dbReference>
<reference evidence="9 10" key="1">
    <citation type="submission" date="2020-02" db="EMBL/GenBank/DDBJ databases">
        <authorList>
            <person name="Li X.-J."/>
            <person name="Han X.-M."/>
        </authorList>
    </citation>
    <scope>NUCLEOTIDE SEQUENCE [LARGE SCALE GENOMIC DNA]</scope>
    <source>
        <strain evidence="9 10">CCTCC AB 2017055</strain>
    </source>
</reference>
<proteinExistence type="predicted"/>
<dbReference type="Pfam" id="PF00482">
    <property type="entry name" value="T2SSF"/>
    <property type="match status" value="1"/>
</dbReference>
<organism evidence="9 10">
    <name type="scientific">Phytoactinopolyspora halotolerans</name>
    <dbReference type="NCBI Taxonomy" id="1981512"/>
    <lineage>
        <taxon>Bacteria</taxon>
        <taxon>Bacillati</taxon>
        <taxon>Actinomycetota</taxon>
        <taxon>Actinomycetes</taxon>
        <taxon>Jiangellales</taxon>
        <taxon>Jiangellaceae</taxon>
        <taxon>Phytoactinopolyspora</taxon>
    </lineage>
</organism>
<evidence type="ECO:0000259" key="8">
    <source>
        <dbReference type="Pfam" id="PF00482"/>
    </source>
</evidence>
<keyword evidence="4 7" id="KW-1133">Transmembrane helix</keyword>
<feature type="domain" description="Type II secretion system protein GspF" evidence="8">
    <location>
        <begin position="139"/>
        <end position="260"/>
    </location>
</feature>
<keyword evidence="3 7" id="KW-0812">Transmembrane</keyword>
<comment type="subcellular location">
    <subcellularLocation>
        <location evidence="1">Cell membrane</location>
        <topology evidence="1">Multi-pass membrane protein</topology>
    </subcellularLocation>
</comment>
<dbReference type="EMBL" id="JAAGOA010000002">
    <property type="protein sequence ID" value="NED99133.1"/>
    <property type="molecule type" value="Genomic_DNA"/>
</dbReference>
<evidence type="ECO:0000256" key="5">
    <source>
        <dbReference type="ARBA" id="ARBA00023136"/>
    </source>
</evidence>
<evidence type="ECO:0000256" key="4">
    <source>
        <dbReference type="ARBA" id="ARBA00022989"/>
    </source>
</evidence>
<feature type="transmembrane region" description="Helical" evidence="7">
    <location>
        <begin position="82"/>
        <end position="104"/>
    </location>
</feature>
<sequence>MVPITATGAEVLAVAAAAVTAAVFTGRGPAKTRLARMTRMTRPGAGTGLDSGPRRDTGRGADTASDPIAGHGAALGSPRGRLAAALLVALACALTAGGMVGLLLGPGAGWGTWRALGRLEPAHHRRVREHVQAQLPLAADLLAAVVAAGCPPDRAVEHVGRALGGPIGSIFVTAAASARVASDATHGWAVFTEHPVLAPLGRALGAAASRGTSPVPALERSAQDARHSARWAAESRSRALGARAAAPLGLCFLPAFVLVGIVPIVAGSGFLAG</sequence>
<evidence type="ECO:0000256" key="3">
    <source>
        <dbReference type="ARBA" id="ARBA00022692"/>
    </source>
</evidence>